<evidence type="ECO:0000256" key="1">
    <source>
        <dbReference type="SAM" id="SignalP"/>
    </source>
</evidence>
<name>A0ABP1PNA3_9HEXA</name>
<evidence type="ECO:0000313" key="3">
    <source>
        <dbReference type="EMBL" id="CAL8070599.1"/>
    </source>
</evidence>
<dbReference type="SUPFAM" id="SSF56436">
    <property type="entry name" value="C-type lectin-like"/>
    <property type="match status" value="1"/>
</dbReference>
<evidence type="ECO:0000313" key="4">
    <source>
        <dbReference type="Proteomes" id="UP001642540"/>
    </source>
</evidence>
<accession>A0ABP1PNA3</accession>
<dbReference type="PROSITE" id="PS50041">
    <property type="entry name" value="C_TYPE_LECTIN_2"/>
    <property type="match status" value="1"/>
</dbReference>
<protein>
    <recommendedName>
        <fullName evidence="2">C-type lectin domain-containing protein</fullName>
    </recommendedName>
</protein>
<dbReference type="Pfam" id="PF00059">
    <property type="entry name" value="Lectin_C"/>
    <property type="match status" value="1"/>
</dbReference>
<dbReference type="CDD" id="cd00037">
    <property type="entry name" value="CLECT"/>
    <property type="match status" value="1"/>
</dbReference>
<dbReference type="InterPro" id="IPR016187">
    <property type="entry name" value="CTDL_fold"/>
</dbReference>
<keyword evidence="4" id="KW-1185">Reference proteome</keyword>
<reference evidence="3 4" key="1">
    <citation type="submission" date="2024-08" db="EMBL/GenBank/DDBJ databases">
        <authorList>
            <person name="Cucini C."/>
            <person name="Frati F."/>
        </authorList>
    </citation>
    <scope>NUCLEOTIDE SEQUENCE [LARGE SCALE GENOMIC DNA]</scope>
</reference>
<dbReference type="SMART" id="SM00034">
    <property type="entry name" value="CLECT"/>
    <property type="match status" value="1"/>
</dbReference>
<comment type="caution">
    <text evidence="3">The sequence shown here is derived from an EMBL/GenBank/DDBJ whole genome shotgun (WGS) entry which is preliminary data.</text>
</comment>
<feature type="domain" description="C-type lectin" evidence="2">
    <location>
        <begin position="71"/>
        <end position="189"/>
    </location>
</feature>
<feature type="chain" id="PRO_5045987937" description="C-type lectin domain-containing protein" evidence="1">
    <location>
        <begin position="27"/>
        <end position="199"/>
    </location>
</feature>
<feature type="signal peptide" evidence="1">
    <location>
        <begin position="1"/>
        <end position="26"/>
    </location>
</feature>
<dbReference type="Proteomes" id="UP001642540">
    <property type="component" value="Unassembled WGS sequence"/>
</dbReference>
<dbReference type="InterPro" id="IPR016186">
    <property type="entry name" value="C-type_lectin-like/link_sf"/>
</dbReference>
<keyword evidence="1" id="KW-0732">Signal</keyword>
<proteinExistence type="predicted"/>
<dbReference type="Gene3D" id="3.10.100.10">
    <property type="entry name" value="Mannose-Binding Protein A, subunit A"/>
    <property type="match status" value="1"/>
</dbReference>
<evidence type="ECO:0000259" key="2">
    <source>
        <dbReference type="PROSITE" id="PS50041"/>
    </source>
</evidence>
<organism evidence="3 4">
    <name type="scientific">Orchesella dallaii</name>
    <dbReference type="NCBI Taxonomy" id="48710"/>
    <lineage>
        <taxon>Eukaryota</taxon>
        <taxon>Metazoa</taxon>
        <taxon>Ecdysozoa</taxon>
        <taxon>Arthropoda</taxon>
        <taxon>Hexapoda</taxon>
        <taxon>Collembola</taxon>
        <taxon>Entomobryomorpha</taxon>
        <taxon>Entomobryoidea</taxon>
        <taxon>Orchesellidae</taxon>
        <taxon>Orchesellinae</taxon>
        <taxon>Orchesella</taxon>
    </lineage>
</organism>
<dbReference type="EMBL" id="CAXLJM020000004">
    <property type="protein sequence ID" value="CAL8070599.1"/>
    <property type="molecule type" value="Genomic_DNA"/>
</dbReference>
<sequence length="199" mass="22733">MKSQLIIQDLTLGLLLILQLQKVVSSESVSAHLKSRLLRNSTISPRTRKPDRIRITHKVSVSPGITFIGAVGNKSYYTDPEKMGVLWAESLDFCHEIGLQPASIESLSEHKLVRNYLANLPHRFFWLAGTDYFHEGSWKWLQTGENFKYTKWTQGFPSKSRKNNCLYLSYGNDGWIDASCSSIKLIIRPLCQSIKFNLI</sequence>
<gene>
    <name evidence="3" type="ORF">ODALV1_LOCUS1328</name>
</gene>
<dbReference type="InterPro" id="IPR001304">
    <property type="entry name" value="C-type_lectin-like"/>
</dbReference>